<dbReference type="InterPro" id="IPR045861">
    <property type="entry name" value="CorA_cytoplasmic_dom"/>
</dbReference>
<evidence type="ECO:0000256" key="7">
    <source>
        <dbReference type="ARBA" id="ARBA00023136"/>
    </source>
</evidence>
<dbReference type="GO" id="GO:0050897">
    <property type="term" value="F:cobalt ion binding"/>
    <property type="evidence" value="ECO:0007669"/>
    <property type="project" value="TreeGrafter"/>
</dbReference>
<dbReference type="Gene3D" id="1.20.58.340">
    <property type="entry name" value="Magnesium transport protein CorA, transmembrane region"/>
    <property type="match status" value="2"/>
</dbReference>
<dbReference type="PANTHER" id="PTHR46494:SF1">
    <property type="entry name" value="CORA FAMILY METAL ION TRANSPORTER (EUROFUNG)"/>
    <property type="match status" value="1"/>
</dbReference>
<evidence type="ECO:0000256" key="5">
    <source>
        <dbReference type="ARBA" id="ARBA00022692"/>
    </source>
</evidence>
<dbReference type="InterPro" id="IPR004488">
    <property type="entry name" value="Mg/Co-transport_prot_CorA"/>
</dbReference>
<organism evidence="9 10">
    <name type="scientific">Nitrolancea hollandica Lb</name>
    <dbReference type="NCBI Taxonomy" id="1129897"/>
    <lineage>
        <taxon>Bacteria</taxon>
        <taxon>Pseudomonadati</taxon>
        <taxon>Thermomicrobiota</taxon>
        <taxon>Thermomicrobia</taxon>
        <taxon>Sphaerobacterales</taxon>
        <taxon>Sphaerobacterineae</taxon>
        <taxon>Sphaerobacteraceae</taxon>
        <taxon>Nitrolancea</taxon>
    </lineage>
</organism>
<comment type="caution">
    <text evidence="9">The sequence shown here is derived from an EMBL/GenBank/DDBJ whole genome shotgun (WGS) entry which is preliminary data.</text>
</comment>
<keyword evidence="4 8" id="KW-1003">Cell membrane</keyword>
<evidence type="ECO:0000256" key="3">
    <source>
        <dbReference type="ARBA" id="ARBA00022448"/>
    </source>
</evidence>
<evidence type="ECO:0000313" key="9">
    <source>
        <dbReference type="EMBL" id="CCF82618.1"/>
    </source>
</evidence>
<dbReference type="SUPFAM" id="SSF144083">
    <property type="entry name" value="Magnesium transport protein CorA, transmembrane region"/>
    <property type="match status" value="1"/>
</dbReference>
<dbReference type="Pfam" id="PF01544">
    <property type="entry name" value="CorA"/>
    <property type="match status" value="1"/>
</dbReference>
<dbReference type="InterPro" id="IPR045863">
    <property type="entry name" value="CorA_TM1_TM2"/>
</dbReference>
<comment type="subcellular location">
    <subcellularLocation>
        <location evidence="1">Cell membrane</location>
        <topology evidence="1">Multi-pass membrane protein</topology>
    </subcellularLocation>
    <subcellularLocation>
        <location evidence="8">Membrane</location>
        <topology evidence="8">Multi-pass membrane protein</topology>
    </subcellularLocation>
</comment>
<keyword evidence="6 8" id="KW-1133">Transmembrane helix</keyword>
<sequence>MIRIEVLTGNTSHQGTIPLQEISDVIADPENLIWIDLEDPTPHDFQLIAEEFAFHPLAIEDASKRHQRPKLDQYDTFLFIVFYAVEPDGDDGAFSTQEISLFVGPNYLVTVHTGVCREISATAARWKENVLQIKSRRVAVLLYSLLDTIVDNYFPVLDIVAERADAVEEAIFDRGDTQTLEEIFQLRKSLLALRRVLAPERDLMSMLTRRDIELLGPDTAIYFQDVYDHVLRVTDAIDTYRDLLGGALDAHLSVISNNLNQIMRTLTSWSIILMTLALIAGVYGMNFVNMPELHWHYGYFVTIAGMAVIALGLFALFKRINWL</sequence>
<evidence type="ECO:0000256" key="6">
    <source>
        <dbReference type="ARBA" id="ARBA00022989"/>
    </source>
</evidence>
<feature type="transmembrane region" description="Helical" evidence="8">
    <location>
        <begin position="266"/>
        <end position="285"/>
    </location>
</feature>
<dbReference type="Gene3D" id="3.30.460.20">
    <property type="entry name" value="CorA soluble domain-like"/>
    <property type="match status" value="1"/>
</dbReference>
<comment type="function">
    <text evidence="8">Mediates influx of magnesium ions.</text>
</comment>
<dbReference type="GO" id="GO:0000287">
    <property type="term" value="F:magnesium ion binding"/>
    <property type="evidence" value="ECO:0007669"/>
    <property type="project" value="TreeGrafter"/>
</dbReference>
<dbReference type="EMBL" id="CAGS01000045">
    <property type="protein sequence ID" value="CCF82618.1"/>
    <property type="molecule type" value="Genomic_DNA"/>
</dbReference>
<dbReference type="InterPro" id="IPR002523">
    <property type="entry name" value="MgTranspt_CorA/ZnTranspt_ZntB"/>
</dbReference>
<dbReference type="PANTHER" id="PTHR46494">
    <property type="entry name" value="CORA FAMILY METAL ION TRANSPORTER (EUROFUNG)"/>
    <property type="match status" value="1"/>
</dbReference>
<dbReference type="GO" id="GO:0015087">
    <property type="term" value="F:cobalt ion transmembrane transporter activity"/>
    <property type="evidence" value="ECO:0007669"/>
    <property type="project" value="UniProtKB-UniRule"/>
</dbReference>
<dbReference type="RefSeq" id="WP_008474830.1">
    <property type="nucleotide sequence ID" value="NZ_CAGS01000045.1"/>
</dbReference>
<protein>
    <recommendedName>
        <fullName evidence="8">Magnesium transport protein CorA</fullName>
    </recommendedName>
</protein>
<evidence type="ECO:0000256" key="1">
    <source>
        <dbReference type="ARBA" id="ARBA00004651"/>
    </source>
</evidence>
<comment type="similarity">
    <text evidence="2 8">Belongs to the CorA metal ion transporter (MIT) (TC 1.A.35) family.</text>
</comment>
<reference evidence="9 10" key="1">
    <citation type="journal article" date="2012" name="ISME J.">
        <title>Nitrification expanded: discovery, physiology and genomics of a nitrite-oxidizing bacterium from the phylum Chloroflexi.</title>
        <authorList>
            <person name="Sorokin D.Y."/>
            <person name="Lucker S."/>
            <person name="Vejmelkova D."/>
            <person name="Kostrikina N.A."/>
            <person name="Kleerebezem R."/>
            <person name="Rijpstra W.I."/>
            <person name="Damste J.S."/>
            <person name="Le Paslier D."/>
            <person name="Muyzer G."/>
            <person name="Wagner M."/>
            <person name="van Loosdrecht M.C."/>
            <person name="Daims H."/>
        </authorList>
    </citation>
    <scope>NUCLEOTIDE SEQUENCE [LARGE SCALE GENOMIC DNA]</scope>
    <source>
        <strain evidence="10">none</strain>
    </source>
</reference>
<accession>I4ED56</accession>
<keyword evidence="7 8" id="KW-0472">Membrane</keyword>
<feature type="transmembrane region" description="Helical" evidence="8">
    <location>
        <begin position="297"/>
        <end position="317"/>
    </location>
</feature>
<evidence type="ECO:0000256" key="2">
    <source>
        <dbReference type="ARBA" id="ARBA00009765"/>
    </source>
</evidence>
<keyword evidence="5 8" id="KW-0812">Transmembrane</keyword>
<evidence type="ECO:0000256" key="4">
    <source>
        <dbReference type="ARBA" id="ARBA00022475"/>
    </source>
</evidence>
<keyword evidence="8" id="KW-0460">Magnesium</keyword>
<dbReference type="CDD" id="cd12822">
    <property type="entry name" value="TmCorA-like"/>
    <property type="match status" value="1"/>
</dbReference>
<dbReference type="FunFam" id="1.20.58.340:FF:000012">
    <property type="entry name" value="Magnesium transport protein CorA"/>
    <property type="match status" value="1"/>
</dbReference>
<dbReference type="Proteomes" id="UP000004221">
    <property type="component" value="Unassembled WGS sequence"/>
</dbReference>
<evidence type="ECO:0000313" key="10">
    <source>
        <dbReference type="Proteomes" id="UP000004221"/>
    </source>
</evidence>
<dbReference type="NCBIfam" id="TIGR00383">
    <property type="entry name" value="corA"/>
    <property type="match status" value="1"/>
</dbReference>
<dbReference type="GO" id="GO:0015095">
    <property type="term" value="F:magnesium ion transmembrane transporter activity"/>
    <property type="evidence" value="ECO:0007669"/>
    <property type="project" value="UniProtKB-UniRule"/>
</dbReference>
<evidence type="ECO:0000256" key="8">
    <source>
        <dbReference type="RuleBase" id="RU362010"/>
    </source>
</evidence>
<proteinExistence type="inferred from homology"/>
<name>I4ED56_9BACT</name>
<dbReference type="SUPFAM" id="SSF143865">
    <property type="entry name" value="CorA soluble domain-like"/>
    <property type="match status" value="1"/>
</dbReference>
<keyword evidence="10" id="KW-1185">Reference proteome</keyword>
<dbReference type="GO" id="GO:0005886">
    <property type="term" value="C:plasma membrane"/>
    <property type="evidence" value="ECO:0007669"/>
    <property type="project" value="UniProtKB-SubCell"/>
</dbReference>
<dbReference type="AlphaFoldDB" id="I4ED56"/>
<keyword evidence="3 8" id="KW-0813">Transport</keyword>
<dbReference type="OrthoDB" id="9803416at2"/>
<keyword evidence="8" id="KW-0406">Ion transport</keyword>
<gene>
    <name evidence="8" type="primary">corA</name>
    <name evidence="9" type="ORF">NITHO_1390005</name>
</gene>